<evidence type="ECO:0000256" key="3">
    <source>
        <dbReference type="ARBA" id="ARBA00022670"/>
    </source>
</evidence>
<dbReference type="PANTHER" id="PTHR11733">
    <property type="entry name" value="ZINC METALLOPROTEASE FAMILY M13 NEPRILYSIN-RELATED"/>
    <property type="match status" value="1"/>
</dbReference>
<evidence type="ECO:0000256" key="5">
    <source>
        <dbReference type="ARBA" id="ARBA00022801"/>
    </source>
</evidence>
<keyword evidence="11" id="KW-1185">Reference proteome</keyword>
<dbReference type="OrthoDB" id="9775677at2"/>
<dbReference type="STRING" id="48003.BLA55_02255"/>
<keyword evidence="4" id="KW-0479">Metal-binding</keyword>
<protein>
    <recommendedName>
        <fullName evidence="12">Neutral endopeptidase</fullName>
    </recommendedName>
</protein>
<evidence type="ECO:0000313" key="10">
    <source>
        <dbReference type="EMBL" id="APJ38471.1"/>
    </source>
</evidence>
<dbReference type="PRINTS" id="PR00786">
    <property type="entry name" value="NEPRILYSIN"/>
</dbReference>
<comment type="cofactor">
    <cofactor evidence="1">
        <name>Zn(2+)</name>
        <dbReference type="ChEBI" id="CHEBI:29105"/>
    </cofactor>
</comment>
<dbReference type="InterPro" id="IPR018497">
    <property type="entry name" value="Peptidase_M13_C"/>
</dbReference>
<feature type="domain" description="Peptidase M13 N-terminal" evidence="9">
    <location>
        <begin position="7"/>
        <end position="385"/>
    </location>
</feature>
<dbReference type="SUPFAM" id="SSF55486">
    <property type="entry name" value="Metalloproteases ('zincins'), catalytic domain"/>
    <property type="match status" value="1"/>
</dbReference>
<sequence>MNKELIKNDFYDYVTGKWQKETKIPSDWSSISSYSELHLQIEKELIKMVQEWSTNKRELPNNNQIHEMVKFYKMAKNTKMQTKLGWSPVQNELEIIENLKDWNDFEKNFKLLRKISSWMPYVFSVGEDFIDNKIYTFWITKPSLILPSREYYSLKKAKDLIKTIKEAATKLMKSLGKKDSEIKRILKNAFEADRQLVEYSLTSEEKNKVELLYNPYTATELEKVSTKFPLLKQAQELVKTEIDQIVSSDKKYLDNLDKIYNELISFEQVKDLMYLKTILSIGSYLTPETRDITFEIKKAITGAKELPKPMKWAYLQANSWFSEPLSLYYGKSNFSENERKDVLKMIDKIIKVYQNRLSKNTWLSPQTIEKAISKLNKIKPMVGYPEYIYSYYDNFTVTDYKDGGSLTSNINKFSEIIDQYLLTQYKKEVDQNIWGMASYEVNAYFNPLSNRIVFPAGYLKAPFYDYNQNSSANYGGLGMTIGHEISHAFDNNGAQFDENGSFENWWTPEDYEAFREKTQAMIKAFNGYETKYGKINGSLTVSENIADQGGLISALEAAKTEKDFDIEKFFEGYAWCERAKTRPEAAIQRLLTDPHSPSKERVNIQMKIFAPFQKHYELEPGDALYTDPKDIFEIW</sequence>
<keyword evidence="5" id="KW-0378">Hydrolase</keyword>
<dbReference type="EMBL" id="CP017813">
    <property type="protein sequence ID" value="APJ38471.1"/>
    <property type="molecule type" value="Genomic_DNA"/>
</dbReference>
<evidence type="ECO:0000259" key="8">
    <source>
        <dbReference type="Pfam" id="PF01431"/>
    </source>
</evidence>
<evidence type="ECO:0000256" key="4">
    <source>
        <dbReference type="ARBA" id="ARBA00022723"/>
    </source>
</evidence>
<dbReference type="GO" id="GO:0005886">
    <property type="term" value="C:plasma membrane"/>
    <property type="evidence" value="ECO:0007669"/>
    <property type="project" value="TreeGrafter"/>
</dbReference>
<name>A0A1L4FS78_9BACT</name>
<evidence type="ECO:0000256" key="7">
    <source>
        <dbReference type="ARBA" id="ARBA00023049"/>
    </source>
</evidence>
<keyword evidence="6" id="KW-0862">Zinc</keyword>
<reference evidence="11" key="1">
    <citation type="submission" date="2016-10" db="EMBL/GenBank/DDBJ databases">
        <authorList>
            <person name="Beylefeld A."/>
            <person name="Abolnik C."/>
        </authorList>
    </citation>
    <scope>NUCLEOTIDE SEQUENCE [LARGE SCALE GENOMIC DNA]</scope>
    <source>
        <strain evidence="11">B359_6</strain>
    </source>
</reference>
<dbReference type="PANTHER" id="PTHR11733:SF167">
    <property type="entry name" value="FI17812P1-RELATED"/>
    <property type="match status" value="1"/>
</dbReference>
<evidence type="ECO:0000313" key="11">
    <source>
        <dbReference type="Proteomes" id="UP000184322"/>
    </source>
</evidence>
<dbReference type="Pfam" id="PF05649">
    <property type="entry name" value="Peptidase_M13_N"/>
    <property type="match status" value="1"/>
</dbReference>
<dbReference type="GO" id="GO:0046872">
    <property type="term" value="F:metal ion binding"/>
    <property type="evidence" value="ECO:0007669"/>
    <property type="project" value="UniProtKB-KW"/>
</dbReference>
<accession>A0A1L4FS78</accession>
<feature type="domain" description="Peptidase M13 C-terminal" evidence="8">
    <location>
        <begin position="442"/>
        <end position="629"/>
    </location>
</feature>
<keyword evidence="7" id="KW-0482">Metalloprotease</keyword>
<dbReference type="Proteomes" id="UP000184322">
    <property type="component" value="Chromosome"/>
</dbReference>
<organism evidence="10 11">
    <name type="scientific">Mycoplasmopsis pullorum</name>
    <dbReference type="NCBI Taxonomy" id="48003"/>
    <lineage>
        <taxon>Bacteria</taxon>
        <taxon>Bacillati</taxon>
        <taxon>Mycoplasmatota</taxon>
        <taxon>Mycoplasmoidales</taxon>
        <taxon>Metamycoplasmataceae</taxon>
        <taxon>Mycoplasmopsis</taxon>
    </lineage>
</organism>
<evidence type="ECO:0008006" key="12">
    <source>
        <dbReference type="Google" id="ProtNLM"/>
    </source>
</evidence>
<keyword evidence="3" id="KW-0645">Protease</keyword>
<dbReference type="GO" id="GO:0004222">
    <property type="term" value="F:metalloendopeptidase activity"/>
    <property type="evidence" value="ECO:0007669"/>
    <property type="project" value="InterPro"/>
</dbReference>
<evidence type="ECO:0000256" key="6">
    <source>
        <dbReference type="ARBA" id="ARBA00022833"/>
    </source>
</evidence>
<dbReference type="InterPro" id="IPR008753">
    <property type="entry name" value="Peptidase_M13_N"/>
</dbReference>
<gene>
    <name evidence="10" type="ORF">BLA55_02255</name>
</gene>
<comment type="similarity">
    <text evidence="2">Belongs to the peptidase M13 family.</text>
</comment>
<proteinExistence type="inferred from homology"/>
<dbReference type="AlphaFoldDB" id="A0A1L4FS78"/>
<dbReference type="InterPro" id="IPR000718">
    <property type="entry name" value="Peptidase_M13"/>
</dbReference>
<dbReference type="CDD" id="cd08662">
    <property type="entry name" value="M13"/>
    <property type="match status" value="1"/>
</dbReference>
<dbReference type="GO" id="GO:0016485">
    <property type="term" value="P:protein processing"/>
    <property type="evidence" value="ECO:0007669"/>
    <property type="project" value="TreeGrafter"/>
</dbReference>
<dbReference type="Gene3D" id="3.40.390.10">
    <property type="entry name" value="Collagenase (Catalytic Domain)"/>
    <property type="match status" value="1"/>
</dbReference>
<dbReference type="RefSeq" id="WP_073372475.1">
    <property type="nucleotide sequence ID" value="NZ_CP017813.1"/>
</dbReference>
<dbReference type="PROSITE" id="PS51885">
    <property type="entry name" value="NEPRILYSIN"/>
    <property type="match status" value="1"/>
</dbReference>
<dbReference type="Pfam" id="PF01431">
    <property type="entry name" value="Peptidase_M13"/>
    <property type="match status" value="1"/>
</dbReference>
<dbReference type="InterPro" id="IPR024079">
    <property type="entry name" value="MetalloPept_cat_dom_sf"/>
</dbReference>
<evidence type="ECO:0000256" key="1">
    <source>
        <dbReference type="ARBA" id="ARBA00001947"/>
    </source>
</evidence>
<dbReference type="KEGG" id="mpul:BLA55_02255"/>
<dbReference type="Gene3D" id="1.10.1380.10">
    <property type="entry name" value="Neutral endopeptidase , domain2"/>
    <property type="match status" value="1"/>
</dbReference>
<evidence type="ECO:0000259" key="9">
    <source>
        <dbReference type="Pfam" id="PF05649"/>
    </source>
</evidence>
<evidence type="ECO:0000256" key="2">
    <source>
        <dbReference type="ARBA" id="ARBA00007357"/>
    </source>
</evidence>
<dbReference type="InterPro" id="IPR042089">
    <property type="entry name" value="Peptidase_M13_dom_2"/>
</dbReference>